<sequence>MSHRMGRKFDRHQILRQKDPWEVARNVFDVALEFALLGYVDKATELYNLFENFASGCKTSWSPGLYFAWEATGLWPDSIPAEERTPAFLSKMETERILWKRDMHKSDEGLDKLIAIAAGEGKLDSWGDTQVRADDLAAAIDLALYMNKREKALDILQIIADNFNVTWLELSRSRQRLEKGAARIYKDLPMKELVKMCNDNTIKNAVWEEMDVEDPDDPPETILHKGATAEQIKKCEERLEHDLPDDFKEFLSLTNGIDTFWNGFYGEPKMLSTEEIHYFDASEQQAIWEEAAVEIGFFTGMSVPAKYPRMNPVIQINGGGEDSKFVWFMTPELGRALGGAFFEAFGQLPPDEHEHVKKLLGHFHAGLKDVTQIEWQVILWSVQTLSLVTYHSFREYLEVLAGDTANEDILDEEDEQGRLLHSHDIFAYQLR</sequence>
<organism evidence="2 3">
    <name type="scientific">Trematosphaeria pertusa</name>
    <dbReference type="NCBI Taxonomy" id="390896"/>
    <lineage>
        <taxon>Eukaryota</taxon>
        <taxon>Fungi</taxon>
        <taxon>Dikarya</taxon>
        <taxon>Ascomycota</taxon>
        <taxon>Pezizomycotina</taxon>
        <taxon>Dothideomycetes</taxon>
        <taxon>Pleosporomycetidae</taxon>
        <taxon>Pleosporales</taxon>
        <taxon>Massarineae</taxon>
        <taxon>Trematosphaeriaceae</taxon>
        <taxon>Trematosphaeria</taxon>
    </lineage>
</organism>
<feature type="domain" description="Knr4/Smi1-like" evidence="1">
    <location>
        <begin position="226"/>
        <end position="399"/>
    </location>
</feature>
<evidence type="ECO:0000313" key="3">
    <source>
        <dbReference type="Proteomes" id="UP000800094"/>
    </source>
</evidence>
<dbReference type="InterPro" id="IPR037883">
    <property type="entry name" value="Knr4/Smi1-like_sf"/>
</dbReference>
<dbReference type="GeneID" id="54573741"/>
<dbReference type="Gene3D" id="3.40.1580.10">
    <property type="entry name" value="SMI1/KNR4-like"/>
    <property type="match status" value="1"/>
</dbReference>
<dbReference type="EMBL" id="ML987213">
    <property type="protein sequence ID" value="KAF2241228.1"/>
    <property type="molecule type" value="Genomic_DNA"/>
</dbReference>
<dbReference type="OrthoDB" id="2788868at2759"/>
<accession>A0A6A6HU00</accession>
<evidence type="ECO:0000259" key="1">
    <source>
        <dbReference type="SMART" id="SM00860"/>
    </source>
</evidence>
<dbReference type="SUPFAM" id="SSF160631">
    <property type="entry name" value="SMI1/KNR4-like"/>
    <property type="match status" value="1"/>
</dbReference>
<dbReference type="Proteomes" id="UP000800094">
    <property type="component" value="Unassembled WGS sequence"/>
</dbReference>
<dbReference type="RefSeq" id="XP_033676232.1">
    <property type="nucleotide sequence ID" value="XM_033820411.1"/>
</dbReference>
<protein>
    <recommendedName>
        <fullName evidence="1">Knr4/Smi1-like domain-containing protein</fullName>
    </recommendedName>
</protein>
<reference evidence="2" key="1">
    <citation type="journal article" date="2020" name="Stud. Mycol.">
        <title>101 Dothideomycetes genomes: a test case for predicting lifestyles and emergence of pathogens.</title>
        <authorList>
            <person name="Haridas S."/>
            <person name="Albert R."/>
            <person name="Binder M."/>
            <person name="Bloem J."/>
            <person name="Labutti K."/>
            <person name="Salamov A."/>
            <person name="Andreopoulos B."/>
            <person name="Baker S."/>
            <person name="Barry K."/>
            <person name="Bills G."/>
            <person name="Bluhm B."/>
            <person name="Cannon C."/>
            <person name="Castanera R."/>
            <person name="Culley D."/>
            <person name="Daum C."/>
            <person name="Ezra D."/>
            <person name="Gonzalez J."/>
            <person name="Henrissat B."/>
            <person name="Kuo A."/>
            <person name="Liang C."/>
            <person name="Lipzen A."/>
            <person name="Lutzoni F."/>
            <person name="Magnuson J."/>
            <person name="Mondo S."/>
            <person name="Nolan M."/>
            <person name="Ohm R."/>
            <person name="Pangilinan J."/>
            <person name="Park H.-J."/>
            <person name="Ramirez L."/>
            <person name="Alfaro M."/>
            <person name="Sun H."/>
            <person name="Tritt A."/>
            <person name="Yoshinaga Y."/>
            <person name="Zwiers L.-H."/>
            <person name="Turgeon B."/>
            <person name="Goodwin S."/>
            <person name="Spatafora J."/>
            <person name="Crous P."/>
            <person name="Grigoriev I."/>
        </authorList>
    </citation>
    <scope>NUCLEOTIDE SEQUENCE</scope>
    <source>
        <strain evidence="2">CBS 122368</strain>
    </source>
</reference>
<proteinExistence type="predicted"/>
<gene>
    <name evidence="2" type="ORF">BU26DRAFT_183530</name>
</gene>
<dbReference type="SMART" id="SM00860">
    <property type="entry name" value="SMI1_KNR4"/>
    <property type="match status" value="1"/>
</dbReference>
<evidence type="ECO:0000313" key="2">
    <source>
        <dbReference type="EMBL" id="KAF2241228.1"/>
    </source>
</evidence>
<name>A0A6A6HU00_9PLEO</name>
<dbReference type="Pfam" id="PF09346">
    <property type="entry name" value="SMI1_KNR4"/>
    <property type="match status" value="1"/>
</dbReference>
<dbReference type="InterPro" id="IPR018958">
    <property type="entry name" value="Knr4/Smi1-like_dom"/>
</dbReference>
<dbReference type="AlphaFoldDB" id="A0A6A6HU00"/>
<keyword evidence="3" id="KW-1185">Reference proteome</keyword>